<evidence type="ECO:0000256" key="4">
    <source>
        <dbReference type="ARBA" id="ARBA00022690"/>
    </source>
</evidence>
<dbReference type="PROSITE" id="PS00999">
    <property type="entry name" value="SSI"/>
    <property type="match status" value="1"/>
</dbReference>
<keyword evidence="4" id="KW-0646">Protease inhibitor</keyword>
<evidence type="ECO:0000256" key="5">
    <source>
        <dbReference type="ARBA" id="ARBA00022900"/>
    </source>
</evidence>
<evidence type="ECO:0000256" key="2">
    <source>
        <dbReference type="ARBA" id="ARBA00010472"/>
    </source>
</evidence>
<keyword evidence="3" id="KW-0964">Secreted</keyword>
<comment type="subcellular location">
    <subcellularLocation>
        <location evidence="1">Secreted</location>
    </subcellularLocation>
</comment>
<reference evidence="10 11" key="1">
    <citation type="journal article" date="2014" name="Int. J. Syst. Evol. Microbiol.">
        <title>Streptomyces hoynatensis sp. nov., isolated from deep marine sediment.</title>
        <authorList>
            <person name="Veyisoglu A."/>
            <person name="Sahin N."/>
        </authorList>
    </citation>
    <scope>NUCLEOTIDE SEQUENCE [LARGE SCALE GENOMIC DNA]</scope>
    <source>
        <strain evidence="10 11">KCTC 29097</strain>
    </source>
</reference>
<protein>
    <recommendedName>
        <fullName evidence="9">Subtilisin inhibitor domain-containing protein</fullName>
    </recommendedName>
</protein>
<proteinExistence type="inferred from homology"/>
<dbReference type="SUPFAM" id="SSF55399">
    <property type="entry name" value="Subtilisin inhibitor"/>
    <property type="match status" value="1"/>
</dbReference>
<feature type="domain" description="Subtilisin inhibitor" evidence="9">
    <location>
        <begin position="88"/>
        <end position="156"/>
    </location>
</feature>
<sequence length="181" mass="18191">MLRKSLVAAFVLAAASAVSAALPPAAAGAPAERAPAERAPAERAPVGGSPAERAPANDARDGGSDARDGDPAEAGTHRLTITVTGAGDADGTFVLTCSPAGGDHPQSQAACDTLREAAEPFAAQDEDALCTYMYGGPAEATIRGLWAGEQVDAHYSRANGCEIARWDALVPALPELGGQTA</sequence>
<dbReference type="GO" id="GO:0004867">
    <property type="term" value="F:serine-type endopeptidase inhibitor activity"/>
    <property type="evidence" value="ECO:0007669"/>
    <property type="project" value="UniProtKB-KW"/>
</dbReference>
<evidence type="ECO:0000259" key="9">
    <source>
        <dbReference type="Pfam" id="PF00720"/>
    </source>
</evidence>
<dbReference type="OrthoDB" id="3427327at2"/>
<keyword evidence="8" id="KW-0732">Signal</keyword>
<feature type="signal peptide" evidence="8">
    <location>
        <begin position="1"/>
        <end position="20"/>
    </location>
</feature>
<feature type="compositionally biased region" description="Low complexity" evidence="7">
    <location>
        <begin position="21"/>
        <end position="33"/>
    </location>
</feature>
<comment type="caution">
    <text evidence="10">The sequence shown here is derived from an EMBL/GenBank/DDBJ whole genome shotgun (WGS) entry which is preliminary data.</text>
</comment>
<feature type="chain" id="PRO_5038742271" description="Subtilisin inhibitor domain-containing protein" evidence="8">
    <location>
        <begin position="21"/>
        <end position="181"/>
    </location>
</feature>
<dbReference type="GO" id="GO:0005576">
    <property type="term" value="C:extracellular region"/>
    <property type="evidence" value="ECO:0007669"/>
    <property type="project" value="UniProtKB-SubCell"/>
</dbReference>
<evidence type="ECO:0000256" key="7">
    <source>
        <dbReference type="SAM" id="MobiDB-lite"/>
    </source>
</evidence>
<gene>
    <name evidence="10" type="ORF">D7294_25695</name>
</gene>
<feature type="compositionally biased region" description="Basic and acidic residues" evidence="7">
    <location>
        <begin position="58"/>
        <end position="70"/>
    </location>
</feature>
<accession>A0A3A9YPK1</accession>
<dbReference type="RefSeq" id="WP_120683847.1">
    <property type="nucleotide sequence ID" value="NZ_RBAL01000020.1"/>
</dbReference>
<evidence type="ECO:0000313" key="10">
    <source>
        <dbReference type="EMBL" id="RKN37988.1"/>
    </source>
</evidence>
<dbReference type="EMBL" id="RBAL01000020">
    <property type="protein sequence ID" value="RKN37988.1"/>
    <property type="molecule type" value="Genomic_DNA"/>
</dbReference>
<evidence type="ECO:0000256" key="3">
    <source>
        <dbReference type="ARBA" id="ARBA00022525"/>
    </source>
</evidence>
<evidence type="ECO:0000256" key="1">
    <source>
        <dbReference type="ARBA" id="ARBA00004613"/>
    </source>
</evidence>
<evidence type="ECO:0000256" key="6">
    <source>
        <dbReference type="ARBA" id="ARBA00023157"/>
    </source>
</evidence>
<evidence type="ECO:0000313" key="11">
    <source>
        <dbReference type="Proteomes" id="UP000272474"/>
    </source>
</evidence>
<dbReference type="AlphaFoldDB" id="A0A3A9YPK1"/>
<organism evidence="10 11">
    <name type="scientific">Streptomyces hoynatensis</name>
    <dbReference type="NCBI Taxonomy" id="1141874"/>
    <lineage>
        <taxon>Bacteria</taxon>
        <taxon>Bacillati</taxon>
        <taxon>Actinomycetota</taxon>
        <taxon>Actinomycetes</taxon>
        <taxon>Kitasatosporales</taxon>
        <taxon>Streptomycetaceae</taxon>
        <taxon>Streptomyces</taxon>
    </lineage>
</organism>
<dbReference type="Proteomes" id="UP000272474">
    <property type="component" value="Unassembled WGS sequence"/>
</dbReference>
<feature type="region of interest" description="Disordered" evidence="7">
    <location>
        <begin position="21"/>
        <end position="73"/>
    </location>
</feature>
<dbReference type="InterPro" id="IPR023549">
    <property type="entry name" value="Subtilisin_inhibitor"/>
</dbReference>
<dbReference type="InterPro" id="IPR036819">
    <property type="entry name" value="Subtilisin_inhibitor-like_sf"/>
</dbReference>
<name>A0A3A9YPK1_9ACTN</name>
<keyword evidence="11" id="KW-1185">Reference proteome</keyword>
<comment type="similarity">
    <text evidence="2">Belongs to the protease inhibitor I16 (SSI) family.</text>
</comment>
<keyword evidence="6" id="KW-1015">Disulfide bond</keyword>
<dbReference type="InterPro" id="IPR020054">
    <property type="entry name" value="Prot_inh_SSI_I16_CS"/>
</dbReference>
<keyword evidence="5" id="KW-0722">Serine protease inhibitor</keyword>
<dbReference type="Pfam" id="PF00720">
    <property type="entry name" value="SSI"/>
    <property type="match status" value="1"/>
</dbReference>
<dbReference type="Gene3D" id="3.30.350.10">
    <property type="entry name" value="Subtilisin inhibitor-like"/>
    <property type="match status" value="1"/>
</dbReference>
<evidence type="ECO:0000256" key="8">
    <source>
        <dbReference type="SAM" id="SignalP"/>
    </source>
</evidence>